<dbReference type="RefSeq" id="WP_137815676.1">
    <property type="nucleotide sequence ID" value="NZ_BJFL01000027.1"/>
</dbReference>
<evidence type="ECO:0000256" key="3">
    <source>
        <dbReference type="ARBA" id="ARBA00023163"/>
    </source>
</evidence>
<dbReference type="SMART" id="SM00421">
    <property type="entry name" value="HTH_LUXR"/>
    <property type="match status" value="1"/>
</dbReference>
<sequence>MARLSARDYERILDLTAEVVTHFDAPAPWQPVLEDLVDRLDGSAAVFSVLHWNSASGQVTTWTPARLARLPLDSLLADNIRRDHPLAKHYATTADRRPLAVTDVIDARAWRRTDTYAVMRAAFGATRHIALPLPTERGRTRAVVVHRRGPDFTRLERDYLERVQRLLVRVDGHLRQLAGWRATLDPSRRLPHALAGAVEHKITPRELAVLTMLAEPFTAETIGRRLGITTRTVYKHTENLYRKLGTTSRLATVRRARQLGLL</sequence>
<evidence type="ECO:0000313" key="5">
    <source>
        <dbReference type="EMBL" id="GDY32670.1"/>
    </source>
</evidence>
<dbReference type="SUPFAM" id="SSF46894">
    <property type="entry name" value="C-terminal effector domain of the bipartite response regulators"/>
    <property type="match status" value="1"/>
</dbReference>
<dbReference type="CDD" id="cd06170">
    <property type="entry name" value="LuxR_C_like"/>
    <property type="match status" value="1"/>
</dbReference>
<dbReference type="InterPro" id="IPR016032">
    <property type="entry name" value="Sig_transdc_resp-reg_C-effctor"/>
</dbReference>
<evidence type="ECO:0000256" key="2">
    <source>
        <dbReference type="ARBA" id="ARBA00023125"/>
    </source>
</evidence>
<accession>A0A4D4JCD6</accession>
<dbReference type="PANTHER" id="PTHR44688">
    <property type="entry name" value="DNA-BINDING TRANSCRIPTIONAL ACTIVATOR DEVR_DOSR"/>
    <property type="match status" value="1"/>
</dbReference>
<dbReference type="Proteomes" id="UP000298860">
    <property type="component" value="Unassembled WGS sequence"/>
</dbReference>
<proteinExistence type="predicted"/>
<dbReference type="AlphaFoldDB" id="A0A4D4JCD6"/>
<reference evidence="6" key="1">
    <citation type="submission" date="2019-04" db="EMBL/GenBank/DDBJ databases">
        <title>Draft genome sequence of Pseudonocardiaceae bacterium SL3-2-4.</title>
        <authorList>
            <person name="Ningsih F."/>
            <person name="Yokota A."/>
            <person name="Sakai Y."/>
            <person name="Nanatani K."/>
            <person name="Yabe S."/>
            <person name="Oetari A."/>
            <person name="Sjamsuridzal W."/>
        </authorList>
    </citation>
    <scope>NUCLEOTIDE SEQUENCE [LARGE SCALE GENOMIC DNA]</scope>
    <source>
        <strain evidence="6">SL3-2-4</strain>
    </source>
</reference>
<keyword evidence="1" id="KW-0805">Transcription regulation</keyword>
<dbReference type="EMBL" id="BJFL01000027">
    <property type="protein sequence ID" value="GDY32670.1"/>
    <property type="molecule type" value="Genomic_DNA"/>
</dbReference>
<dbReference type="GO" id="GO:0006355">
    <property type="term" value="P:regulation of DNA-templated transcription"/>
    <property type="evidence" value="ECO:0007669"/>
    <property type="project" value="InterPro"/>
</dbReference>
<dbReference type="PRINTS" id="PR00038">
    <property type="entry name" value="HTHLUXR"/>
</dbReference>
<dbReference type="GO" id="GO:0003677">
    <property type="term" value="F:DNA binding"/>
    <property type="evidence" value="ECO:0007669"/>
    <property type="project" value="UniProtKB-KW"/>
</dbReference>
<dbReference type="Pfam" id="PF00196">
    <property type="entry name" value="GerE"/>
    <property type="match status" value="1"/>
</dbReference>
<dbReference type="PROSITE" id="PS50043">
    <property type="entry name" value="HTH_LUXR_2"/>
    <property type="match status" value="1"/>
</dbReference>
<dbReference type="Gene3D" id="1.10.10.10">
    <property type="entry name" value="Winged helix-like DNA-binding domain superfamily/Winged helix DNA-binding domain"/>
    <property type="match status" value="1"/>
</dbReference>
<keyword evidence="2" id="KW-0238">DNA-binding</keyword>
<comment type="caution">
    <text evidence="5">The sequence shown here is derived from an EMBL/GenBank/DDBJ whole genome shotgun (WGS) entry which is preliminary data.</text>
</comment>
<dbReference type="InterPro" id="IPR036388">
    <property type="entry name" value="WH-like_DNA-bd_sf"/>
</dbReference>
<keyword evidence="6" id="KW-1185">Reference proteome</keyword>
<protein>
    <recommendedName>
        <fullName evidence="4">HTH luxR-type domain-containing protein</fullName>
    </recommendedName>
</protein>
<evidence type="ECO:0000256" key="1">
    <source>
        <dbReference type="ARBA" id="ARBA00023015"/>
    </source>
</evidence>
<name>A0A4D4JCD6_9PSEU</name>
<dbReference type="OrthoDB" id="3178272at2"/>
<evidence type="ECO:0000313" key="6">
    <source>
        <dbReference type="Proteomes" id="UP000298860"/>
    </source>
</evidence>
<dbReference type="InterPro" id="IPR000792">
    <property type="entry name" value="Tscrpt_reg_LuxR_C"/>
</dbReference>
<feature type="domain" description="HTH luxR-type" evidence="4">
    <location>
        <begin position="195"/>
        <end position="260"/>
    </location>
</feature>
<evidence type="ECO:0000259" key="4">
    <source>
        <dbReference type="PROSITE" id="PS50043"/>
    </source>
</evidence>
<dbReference type="PANTHER" id="PTHR44688:SF16">
    <property type="entry name" value="DNA-BINDING TRANSCRIPTIONAL ACTIVATOR DEVR_DOSR"/>
    <property type="match status" value="1"/>
</dbReference>
<gene>
    <name evidence="5" type="ORF">GTS_43030</name>
</gene>
<keyword evidence="3" id="KW-0804">Transcription</keyword>
<organism evidence="5 6">
    <name type="scientific">Gandjariella thermophila</name>
    <dbReference type="NCBI Taxonomy" id="1931992"/>
    <lineage>
        <taxon>Bacteria</taxon>
        <taxon>Bacillati</taxon>
        <taxon>Actinomycetota</taxon>
        <taxon>Actinomycetes</taxon>
        <taxon>Pseudonocardiales</taxon>
        <taxon>Pseudonocardiaceae</taxon>
        <taxon>Gandjariella</taxon>
    </lineage>
</organism>